<keyword evidence="7 11" id="KW-0274">FAD</keyword>
<dbReference type="GO" id="GO:0046872">
    <property type="term" value="F:metal ion binding"/>
    <property type="evidence" value="ECO:0007669"/>
    <property type="project" value="UniProtKB-UniRule"/>
</dbReference>
<name>A0A7G9QUU9_9GAMM</name>
<dbReference type="Gene3D" id="3.10.520.10">
    <property type="entry name" value="ApbE-like domains"/>
    <property type="match status" value="1"/>
</dbReference>
<keyword evidence="8 11" id="KW-0460">Magnesium</keyword>
<feature type="binding site" evidence="12">
    <location>
        <position position="274"/>
    </location>
    <ligand>
        <name>Mg(2+)</name>
        <dbReference type="ChEBI" id="CHEBI:18420"/>
    </ligand>
</feature>
<sequence>MTASSPAALALHTLGGDTMGTTWSVRLAAAREADLRALHAGIEAQLALVVRQMSTWDNDSDISRYNRADAGQWLSVPPEFARVLVCALEIADASDGAFDPTVGALVGLWGFGAHARDTVPDAEALAAACACSGWRRIDFDAENRRILQPGGLQLDLSAIAKGYAADQVAACLRDAGIADALVEVGGELVGHGCKPGGEPWRVLVEAGPEEDDHRLDARVLELDELAVATSGDRWHHYMRDGRRYTHTIDPRSGEPVEHAPAAVSVVAADAMHADAWATALGVLGVDAGHALALRLGLAARFLWRDDDGMHERMTDAFRARLAA</sequence>
<organism evidence="13 14">
    <name type="scientific">Thermomonas brevis</name>
    <dbReference type="NCBI Taxonomy" id="215691"/>
    <lineage>
        <taxon>Bacteria</taxon>
        <taxon>Pseudomonadati</taxon>
        <taxon>Pseudomonadota</taxon>
        <taxon>Gammaproteobacteria</taxon>
        <taxon>Lysobacterales</taxon>
        <taxon>Lysobacteraceae</taxon>
        <taxon>Thermomonas</taxon>
    </lineage>
</organism>
<dbReference type="Pfam" id="PF02424">
    <property type="entry name" value="ApbE"/>
    <property type="match status" value="1"/>
</dbReference>
<dbReference type="RefSeq" id="WP_187570871.1">
    <property type="nucleotide sequence ID" value="NZ_CP060711.1"/>
</dbReference>
<dbReference type="InterPro" id="IPR024932">
    <property type="entry name" value="ApbE"/>
</dbReference>
<feature type="binding site" evidence="12">
    <location>
        <position position="278"/>
    </location>
    <ligand>
        <name>Mg(2+)</name>
        <dbReference type="ChEBI" id="CHEBI:18420"/>
    </ligand>
</feature>
<evidence type="ECO:0000256" key="1">
    <source>
        <dbReference type="ARBA" id="ARBA00008282"/>
    </source>
</evidence>
<keyword evidence="5 11" id="KW-0808">Transferase</keyword>
<comment type="catalytic activity">
    <reaction evidence="10 11">
        <text>L-threonyl-[protein] + FAD = FMN-L-threonyl-[protein] + AMP + H(+)</text>
        <dbReference type="Rhea" id="RHEA:36847"/>
        <dbReference type="Rhea" id="RHEA-COMP:11060"/>
        <dbReference type="Rhea" id="RHEA-COMP:11061"/>
        <dbReference type="ChEBI" id="CHEBI:15378"/>
        <dbReference type="ChEBI" id="CHEBI:30013"/>
        <dbReference type="ChEBI" id="CHEBI:57692"/>
        <dbReference type="ChEBI" id="CHEBI:74257"/>
        <dbReference type="ChEBI" id="CHEBI:456215"/>
        <dbReference type="EC" id="2.7.1.180"/>
    </reaction>
</comment>
<keyword evidence="6 11" id="KW-0479">Metal-binding</keyword>
<evidence type="ECO:0000256" key="4">
    <source>
        <dbReference type="ARBA" id="ARBA00022630"/>
    </source>
</evidence>
<evidence type="ECO:0000256" key="5">
    <source>
        <dbReference type="ARBA" id="ARBA00022679"/>
    </source>
</evidence>
<evidence type="ECO:0000256" key="10">
    <source>
        <dbReference type="ARBA" id="ARBA00048540"/>
    </source>
</evidence>
<feature type="binding site" evidence="12">
    <location>
        <position position="158"/>
    </location>
    <ligand>
        <name>Mg(2+)</name>
        <dbReference type="ChEBI" id="CHEBI:18420"/>
    </ligand>
</feature>
<evidence type="ECO:0000256" key="6">
    <source>
        <dbReference type="ARBA" id="ARBA00022723"/>
    </source>
</evidence>
<gene>
    <name evidence="13" type="ORF">H9L17_02885</name>
</gene>
<dbReference type="PANTHER" id="PTHR30040">
    <property type="entry name" value="THIAMINE BIOSYNTHESIS LIPOPROTEIN APBE"/>
    <property type="match status" value="1"/>
</dbReference>
<dbReference type="PANTHER" id="PTHR30040:SF2">
    <property type="entry name" value="FAD:PROTEIN FMN TRANSFERASE"/>
    <property type="match status" value="1"/>
</dbReference>
<accession>A0A7G9QUU9</accession>
<dbReference type="EC" id="2.7.1.180" evidence="2 11"/>
<evidence type="ECO:0000256" key="2">
    <source>
        <dbReference type="ARBA" id="ARBA00011955"/>
    </source>
</evidence>
<proteinExistence type="inferred from homology"/>
<dbReference type="GO" id="GO:0016740">
    <property type="term" value="F:transferase activity"/>
    <property type="evidence" value="ECO:0007669"/>
    <property type="project" value="UniProtKB-UniRule"/>
</dbReference>
<dbReference type="SUPFAM" id="SSF143631">
    <property type="entry name" value="ApbE-like"/>
    <property type="match status" value="1"/>
</dbReference>
<evidence type="ECO:0000256" key="7">
    <source>
        <dbReference type="ARBA" id="ARBA00022827"/>
    </source>
</evidence>
<evidence type="ECO:0000256" key="3">
    <source>
        <dbReference type="ARBA" id="ARBA00016337"/>
    </source>
</evidence>
<dbReference type="AlphaFoldDB" id="A0A7G9QUU9"/>
<keyword evidence="14" id="KW-1185">Reference proteome</keyword>
<comment type="similarity">
    <text evidence="1 11">Belongs to the ApbE family.</text>
</comment>
<evidence type="ECO:0000256" key="9">
    <source>
        <dbReference type="ARBA" id="ARBA00031306"/>
    </source>
</evidence>
<dbReference type="EMBL" id="CP060711">
    <property type="protein sequence ID" value="QNN47124.1"/>
    <property type="molecule type" value="Genomic_DNA"/>
</dbReference>
<keyword evidence="4 11" id="KW-0285">Flavoprotein</keyword>
<dbReference type="Proteomes" id="UP000515977">
    <property type="component" value="Chromosome"/>
</dbReference>
<evidence type="ECO:0000313" key="13">
    <source>
        <dbReference type="EMBL" id="QNN47124.1"/>
    </source>
</evidence>
<reference evidence="13 14" key="1">
    <citation type="submission" date="2020-08" db="EMBL/GenBank/DDBJ databases">
        <title>Genome sequence of Thermomonas brevis KACC 16975T.</title>
        <authorList>
            <person name="Hyun D.-W."/>
            <person name="Bae J.-W."/>
        </authorList>
    </citation>
    <scope>NUCLEOTIDE SEQUENCE [LARGE SCALE GENOMIC DNA]</scope>
    <source>
        <strain evidence="13 14">KACC 16975</strain>
    </source>
</reference>
<dbReference type="InterPro" id="IPR003374">
    <property type="entry name" value="ApbE-like_sf"/>
</dbReference>
<protein>
    <recommendedName>
        <fullName evidence="3 11">FAD:protein FMN transferase</fullName>
        <ecNumber evidence="2 11">2.7.1.180</ecNumber>
    </recommendedName>
    <alternativeName>
        <fullName evidence="9 11">Flavin transferase</fullName>
    </alternativeName>
</protein>
<dbReference type="KEGG" id="tbv:H9L17_02885"/>
<evidence type="ECO:0000313" key="14">
    <source>
        <dbReference type="Proteomes" id="UP000515977"/>
    </source>
</evidence>
<evidence type="ECO:0000256" key="12">
    <source>
        <dbReference type="PIRSR" id="PIRSR006268-2"/>
    </source>
</evidence>
<comment type="cofactor">
    <cofactor evidence="12">
        <name>Mg(2+)</name>
        <dbReference type="ChEBI" id="CHEBI:18420"/>
    </cofactor>
    <cofactor evidence="12">
        <name>Mn(2+)</name>
        <dbReference type="ChEBI" id="CHEBI:29035"/>
    </cofactor>
    <text evidence="12">Magnesium. Can also use manganese.</text>
</comment>
<evidence type="ECO:0000256" key="8">
    <source>
        <dbReference type="ARBA" id="ARBA00022842"/>
    </source>
</evidence>
<dbReference type="PIRSF" id="PIRSF006268">
    <property type="entry name" value="ApbE"/>
    <property type="match status" value="1"/>
</dbReference>
<evidence type="ECO:0000256" key="11">
    <source>
        <dbReference type="PIRNR" id="PIRNR006268"/>
    </source>
</evidence>